<sequence length="427" mass="49276">MHKEVKNSKNVSFPVVIKNLDERMNKWLKEAQKRIFSIAAGDRISFIASAIAQVGFGKILYAANELGVDIEKTKPYIFFAPDGTCSYNEIRIKRGFTYGCIFKADFEGLIGTNNSMPNGCGYSLYELKDWNDDETLIRTLNQIKQNITEEQAKELGKGNHFIAVYKVLDAISGEDTERRMVLLHCSGHDLSKKPLYFFNWLEETDGCHKVQTPHGEIYLLESEAKKRYIKEFEKLDKHNKEARVTVMKELFRDSSYELISSITHQGLYNNGSYHFLGIQKSEKLIPIAFNADEGGIAVKTKKNLSGQFIDQWKQGTRVKDLGYEREFKELNFTPHGGGYEFKYPIKRFVIFLNDQGLDHFSVELKKPKEPSIKLIASYFKPIREYMTYRRKLPVMKEVFKAELANHIYDLVPFMQLHPKVSIPGGHY</sequence>
<dbReference type="EMBL" id="CP084166">
    <property type="protein sequence ID" value="UJG41492.1"/>
    <property type="molecule type" value="Genomic_DNA"/>
</dbReference>
<accession>A0A9Y1BMH4</accession>
<organism evidence="1">
    <name type="scientific">Candidatus Heimdallarchaeum aukensis</name>
    <dbReference type="NCBI Taxonomy" id="2876573"/>
    <lineage>
        <taxon>Archaea</taxon>
        <taxon>Promethearchaeati</taxon>
        <taxon>Candidatus Heimdallarchaeota</taxon>
        <taxon>Candidatus Heimdallarchaeia (ex Rinke et al. 2021) (nom. nud.)</taxon>
        <taxon>Candidatus Heimdallarchaeales</taxon>
        <taxon>Candidatus Heimdallarchaeaceae</taxon>
        <taxon>Candidatus Heimdallarchaeum</taxon>
    </lineage>
</organism>
<dbReference type="AlphaFoldDB" id="A0A9Y1BMH4"/>
<dbReference type="Proteomes" id="UP001201020">
    <property type="component" value="Chromosome"/>
</dbReference>
<evidence type="ECO:0000313" key="1">
    <source>
        <dbReference type="EMBL" id="UJG41492.1"/>
    </source>
</evidence>
<proteinExistence type="predicted"/>
<name>A0A9Y1BMH4_9ARCH</name>
<protein>
    <submittedName>
        <fullName evidence="1">Uncharacterized protein</fullName>
    </submittedName>
</protein>
<reference evidence="1" key="1">
    <citation type="journal article" date="2022" name="Nat. Microbiol.">
        <title>Unique mobile elements and scalable gene flow at the prokaryote-eukaryote boundary revealed by circularized Asgard archaea genomes.</title>
        <authorList>
            <person name="Wu F."/>
            <person name="Speth D.R."/>
            <person name="Philosof A."/>
            <person name="Cremiere A."/>
            <person name="Narayanan A."/>
            <person name="Barco R.A."/>
            <person name="Connon S.A."/>
            <person name="Amend J.P."/>
            <person name="Antoshechkin I.A."/>
            <person name="Orphan V.J."/>
        </authorList>
    </citation>
    <scope>NUCLEOTIDE SEQUENCE</scope>
    <source>
        <strain evidence="1">PM71</strain>
    </source>
</reference>
<gene>
    <name evidence="1" type="ORF">K9W45_03275</name>
</gene>